<evidence type="ECO:0000313" key="2">
    <source>
        <dbReference type="Proteomes" id="UP000001025"/>
    </source>
</evidence>
<dbReference type="AlphaFoldDB" id="Q7UXQ2"/>
<protein>
    <submittedName>
        <fullName evidence="1">Uncharacterized protein</fullName>
    </submittedName>
</protein>
<dbReference type="KEGG" id="rba:RB1193"/>
<dbReference type="Proteomes" id="UP000001025">
    <property type="component" value="Chromosome"/>
</dbReference>
<accession>Q7UXQ2</accession>
<gene>
    <name evidence="1" type="ordered locus">RB1193</name>
</gene>
<reference evidence="1 2" key="1">
    <citation type="journal article" date="2003" name="Proc. Natl. Acad. Sci. U.S.A.">
        <title>Complete genome sequence of the marine planctomycete Pirellula sp. strain 1.</title>
        <authorList>
            <person name="Gloeckner F.O."/>
            <person name="Kube M."/>
            <person name="Bauer M."/>
            <person name="Teeling H."/>
            <person name="Lombardot T."/>
            <person name="Ludwig W."/>
            <person name="Gade D."/>
            <person name="Beck A."/>
            <person name="Borzym K."/>
            <person name="Heitmann K."/>
            <person name="Rabus R."/>
            <person name="Schlesner H."/>
            <person name="Amann R."/>
            <person name="Reinhardt R."/>
        </authorList>
    </citation>
    <scope>NUCLEOTIDE SEQUENCE [LARGE SCALE GENOMIC DNA]</scope>
    <source>
        <strain evidence="2">DSM 10527 / NCIMB 13988 / SH1</strain>
    </source>
</reference>
<dbReference type="InParanoid" id="Q7UXQ2"/>
<dbReference type="EMBL" id="BX294134">
    <property type="protein sequence ID" value="CAD71954.1"/>
    <property type="molecule type" value="Genomic_DNA"/>
</dbReference>
<name>Q7UXQ2_RHOBA</name>
<organism evidence="1 2">
    <name type="scientific">Rhodopirellula baltica (strain DSM 10527 / NCIMB 13988 / SH1)</name>
    <dbReference type="NCBI Taxonomy" id="243090"/>
    <lineage>
        <taxon>Bacteria</taxon>
        <taxon>Pseudomonadati</taxon>
        <taxon>Planctomycetota</taxon>
        <taxon>Planctomycetia</taxon>
        <taxon>Pirellulales</taxon>
        <taxon>Pirellulaceae</taxon>
        <taxon>Rhodopirellula</taxon>
    </lineage>
</organism>
<dbReference type="STRING" id="243090.RB1193"/>
<evidence type="ECO:0000313" key="1">
    <source>
        <dbReference type="EMBL" id="CAD71954.1"/>
    </source>
</evidence>
<dbReference type="HOGENOM" id="CLU_3238778_0_0_0"/>
<keyword evidence="2" id="KW-1185">Reference proteome</keyword>
<sequence>MHSKHLQAVLLTMCKFAAALIISIRSHPVTVRISGRRELGNHF</sequence>
<proteinExistence type="predicted"/>
<dbReference type="EnsemblBacteria" id="CAD71954">
    <property type="protein sequence ID" value="CAD71954"/>
    <property type="gene ID" value="RB1193"/>
</dbReference>